<keyword evidence="3" id="KW-1185">Reference proteome</keyword>
<gene>
    <name evidence="2" type="ORF">STAS_13157</name>
</gene>
<feature type="compositionally biased region" description="Pro residues" evidence="1">
    <location>
        <begin position="95"/>
        <end position="108"/>
    </location>
</feature>
<evidence type="ECO:0000313" key="3">
    <source>
        <dbReference type="Proteomes" id="UP000325081"/>
    </source>
</evidence>
<dbReference type="Proteomes" id="UP000325081">
    <property type="component" value="Unassembled WGS sequence"/>
</dbReference>
<evidence type="ECO:0000313" key="2">
    <source>
        <dbReference type="EMBL" id="GER36779.1"/>
    </source>
</evidence>
<protein>
    <submittedName>
        <fullName evidence="2">Uncharacterized protein</fullName>
    </submittedName>
</protein>
<reference evidence="3" key="1">
    <citation type="journal article" date="2019" name="Curr. Biol.">
        <title>Genome Sequence of Striga asiatica Provides Insight into the Evolution of Plant Parasitism.</title>
        <authorList>
            <person name="Yoshida S."/>
            <person name="Kim S."/>
            <person name="Wafula E.K."/>
            <person name="Tanskanen J."/>
            <person name="Kim Y.M."/>
            <person name="Honaas L."/>
            <person name="Yang Z."/>
            <person name="Spallek T."/>
            <person name="Conn C.E."/>
            <person name="Ichihashi Y."/>
            <person name="Cheong K."/>
            <person name="Cui S."/>
            <person name="Der J.P."/>
            <person name="Gundlach H."/>
            <person name="Jiao Y."/>
            <person name="Hori C."/>
            <person name="Ishida J.K."/>
            <person name="Kasahara H."/>
            <person name="Kiba T."/>
            <person name="Kim M.S."/>
            <person name="Koo N."/>
            <person name="Laohavisit A."/>
            <person name="Lee Y.H."/>
            <person name="Lumba S."/>
            <person name="McCourt P."/>
            <person name="Mortimer J.C."/>
            <person name="Mutuku J.M."/>
            <person name="Nomura T."/>
            <person name="Sasaki-Sekimoto Y."/>
            <person name="Seto Y."/>
            <person name="Wang Y."/>
            <person name="Wakatake T."/>
            <person name="Sakakibara H."/>
            <person name="Demura T."/>
            <person name="Yamaguchi S."/>
            <person name="Yoneyama K."/>
            <person name="Manabe R.I."/>
            <person name="Nelson D.C."/>
            <person name="Schulman A.H."/>
            <person name="Timko M.P."/>
            <person name="dePamphilis C.W."/>
            <person name="Choi D."/>
            <person name="Shirasu K."/>
        </authorList>
    </citation>
    <scope>NUCLEOTIDE SEQUENCE [LARGE SCALE GENOMIC DNA]</scope>
    <source>
        <strain evidence="3">cv. UVA1</strain>
    </source>
</reference>
<accession>A0A5A7PVA9</accession>
<comment type="caution">
    <text evidence="2">The sequence shown here is derived from an EMBL/GenBank/DDBJ whole genome shotgun (WGS) entry which is preliminary data.</text>
</comment>
<feature type="region of interest" description="Disordered" evidence="1">
    <location>
        <begin position="86"/>
        <end position="115"/>
    </location>
</feature>
<sequence length="115" mass="13310">MKRESKNNIPIKCCKAKILKSSHRDFLMDENKLELVLRRLSSFGPVIGVRITHLWAQSWAVSLQTILEKNKNKENRNIERERRLVTVSQQTPPRRVTPPPPPPPPLAIYPPVLTR</sequence>
<evidence type="ECO:0000256" key="1">
    <source>
        <dbReference type="SAM" id="MobiDB-lite"/>
    </source>
</evidence>
<proteinExistence type="predicted"/>
<name>A0A5A7PVA9_STRAF</name>
<dbReference type="AlphaFoldDB" id="A0A5A7PVA9"/>
<organism evidence="2 3">
    <name type="scientific">Striga asiatica</name>
    <name type="common">Asiatic witchweed</name>
    <name type="synonym">Buchnera asiatica</name>
    <dbReference type="NCBI Taxonomy" id="4170"/>
    <lineage>
        <taxon>Eukaryota</taxon>
        <taxon>Viridiplantae</taxon>
        <taxon>Streptophyta</taxon>
        <taxon>Embryophyta</taxon>
        <taxon>Tracheophyta</taxon>
        <taxon>Spermatophyta</taxon>
        <taxon>Magnoliopsida</taxon>
        <taxon>eudicotyledons</taxon>
        <taxon>Gunneridae</taxon>
        <taxon>Pentapetalae</taxon>
        <taxon>asterids</taxon>
        <taxon>lamiids</taxon>
        <taxon>Lamiales</taxon>
        <taxon>Orobanchaceae</taxon>
        <taxon>Buchnereae</taxon>
        <taxon>Striga</taxon>
    </lineage>
</organism>
<dbReference type="EMBL" id="BKCP01005217">
    <property type="protein sequence ID" value="GER36779.1"/>
    <property type="molecule type" value="Genomic_DNA"/>
</dbReference>